<dbReference type="SUPFAM" id="SSF74924">
    <property type="entry name" value="Cap-Gly domain"/>
    <property type="match status" value="1"/>
</dbReference>
<dbReference type="Gene3D" id="2.30.30.190">
    <property type="entry name" value="CAP Gly-rich-like domain"/>
    <property type="match status" value="1"/>
</dbReference>
<feature type="domain" description="CAP-Gly" evidence="1">
    <location>
        <begin position="285"/>
        <end position="340"/>
    </location>
</feature>
<dbReference type="PROSITE" id="PS50245">
    <property type="entry name" value="CAP_GLY_2"/>
    <property type="match status" value="1"/>
</dbReference>
<accession>Q5Y266</accession>
<dbReference type="VEuPathDB" id="FungiDB:I308_03665"/>
<dbReference type="InterPro" id="IPR000938">
    <property type="entry name" value="CAP-Gly_domain"/>
</dbReference>
<evidence type="ECO:0000313" key="2">
    <source>
        <dbReference type="EMBL" id="AAV28737.1"/>
    </source>
</evidence>
<name>Q5Y266_CRYGA</name>
<dbReference type="VEuPathDB" id="FungiDB:I314_03616"/>
<sequence>MVDTLETNTYDILVSNIKEVIGSNEMKSLMQDEDVVWTDILRILLCEIATRKSTNPHTVPLEASQALSMVLSCLDGIDANARSHLISKSSAIAKTMSAITTLPPGDHGSLTYVSPNKATEPLPDSHERYTCSIFSTSSEVHQQKQSVDPNLSFSPLLSSCLNVRYDGMQDIKKVVHESSDFKSTESHISASTSTGEECAGFPYSSLLPSVTSSNSQASSPRKINSWPSSSVHMTGIQTKKHQHASTISGAPPSSHLGIKLFVGIPCVVYFNKNNIRFKALVRYVGYVQGLPGTWIGVEVDNPDRFGINTLDNAVISGMQYFASSTLSHARPTRTDGSSNRISKVYDCYRKAKGHDGLFNLPRENKSNITKLRGVLFVRPSDIVLVLGTDCQ</sequence>
<dbReference type="VEuPathDB" id="FungiDB:CGB_I1180W"/>
<protein>
    <submittedName>
        <fullName evidence="2">BSP3p</fullName>
    </submittedName>
</protein>
<reference evidence="2" key="1">
    <citation type="journal article" date="2004" name="PLoS Biol.">
        <title>Convergent evolution of chromosomal sex-determining regions in the animal and fungal kingdoms.</title>
        <authorList>
            <person name="Fraser J.A."/>
            <person name="Diezmann S."/>
            <person name="Subaran R.L."/>
            <person name="Allen A."/>
            <person name="Lengeler K.B."/>
            <person name="Dietrich F.S."/>
            <person name="Heitman J."/>
        </authorList>
    </citation>
    <scope>NUCLEOTIDE SEQUENCE</scope>
    <source>
        <strain evidence="2">E566</strain>
    </source>
</reference>
<dbReference type="AlphaFoldDB" id="Q5Y266"/>
<dbReference type="VEuPathDB" id="FungiDB:I311_06873"/>
<dbReference type="VEuPathDB" id="FungiDB:I306_06616"/>
<dbReference type="VEuPathDB" id="FungiDB:CNBG_5860"/>
<evidence type="ECO:0000259" key="1">
    <source>
        <dbReference type="PROSITE" id="PS50245"/>
    </source>
</evidence>
<dbReference type="SMART" id="SM01052">
    <property type="entry name" value="CAP_GLY"/>
    <property type="match status" value="1"/>
</dbReference>
<gene>
    <name evidence="2" type="primary">BSP3</name>
</gene>
<organism evidence="2">
    <name type="scientific">Cryptococcus gattii</name>
    <name type="common">Filobasidiella gattii</name>
    <name type="synonym">Cryptococcus bacillisporus</name>
    <dbReference type="NCBI Taxonomy" id="552467"/>
    <lineage>
        <taxon>Eukaryota</taxon>
        <taxon>Fungi</taxon>
        <taxon>Dikarya</taxon>
        <taxon>Basidiomycota</taxon>
        <taxon>Agaricomycotina</taxon>
        <taxon>Tremellomycetes</taxon>
        <taxon>Tremellales</taxon>
        <taxon>Cryptococcaceae</taxon>
        <taxon>Cryptococcus</taxon>
        <taxon>Cryptococcus gattii species complex</taxon>
    </lineage>
</organism>
<dbReference type="InterPro" id="IPR036859">
    <property type="entry name" value="CAP-Gly_dom_sf"/>
</dbReference>
<dbReference type="EMBL" id="AY710429">
    <property type="protein sequence ID" value="AAV28737.1"/>
    <property type="molecule type" value="Genomic_DNA"/>
</dbReference>
<proteinExistence type="predicted"/>